<dbReference type="EMBL" id="FQTY01000005">
    <property type="protein sequence ID" value="SHE67837.1"/>
    <property type="molecule type" value="Genomic_DNA"/>
</dbReference>
<sequence>MRETEEKLVCMGHLSDEKTIEDLKISLNFGEEIYLLSNIFKALSDPTRLKIIYVLSKSSLCVCDIANILEMSQSAISHQLRILRDLKLVKFKKEGKLVIYSLDDEHVLGLFEQGLDHVKHK</sequence>
<dbReference type="PRINTS" id="PR00778">
    <property type="entry name" value="HTHARSR"/>
</dbReference>
<dbReference type="InterPro" id="IPR018334">
    <property type="entry name" value="ArsR_HTH"/>
</dbReference>
<dbReference type="InterPro" id="IPR001845">
    <property type="entry name" value="HTH_ArsR_DNA-bd_dom"/>
</dbReference>
<keyword evidence="7" id="KW-1185">Reference proteome</keyword>
<reference evidence="7" key="1">
    <citation type="submission" date="2016-11" db="EMBL/GenBank/DDBJ databases">
        <authorList>
            <person name="Varghese N."/>
            <person name="Submissions S."/>
        </authorList>
    </citation>
    <scope>NUCLEOTIDE SEQUENCE [LARGE SCALE GENOMIC DNA]</scope>
    <source>
        <strain evidence="7">DSM 18095</strain>
    </source>
</reference>
<evidence type="ECO:0000313" key="7">
    <source>
        <dbReference type="Proteomes" id="UP000184114"/>
    </source>
</evidence>
<dbReference type="CDD" id="cd00090">
    <property type="entry name" value="HTH_ARSR"/>
    <property type="match status" value="1"/>
</dbReference>
<proteinExistence type="predicted"/>
<dbReference type="InterPro" id="IPR036388">
    <property type="entry name" value="WH-like_DNA-bd_sf"/>
</dbReference>
<dbReference type="InterPro" id="IPR036390">
    <property type="entry name" value="WH_DNA-bd_sf"/>
</dbReference>
<dbReference type="GO" id="GO:0003677">
    <property type="term" value="F:DNA binding"/>
    <property type="evidence" value="ECO:0007669"/>
    <property type="project" value="UniProtKB-KW"/>
</dbReference>
<keyword evidence="2" id="KW-0238">DNA-binding</keyword>
<feature type="domain" description="HTH arsR-type" evidence="5">
    <location>
        <begin position="27"/>
        <end position="121"/>
    </location>
</feature>
<evidence type="ECO:0000313" key="6">
    <source>
        <dbReference type="EMBL" id="SHE67837.1"/>
    </source>
</evidence>
<evidence type="ECO:0000256" key="4">
    <source>
        <dbReference type="ARBA" id="ARBA00043263"/>
    </source>
</evidence>
<dbReference type="SUPFAM" id="SSF46785">
    <property type="entry name" value="Winged helix' DNA-binding domain"/>
    <property type="match status" value="1"/>
</dbReference>
<evidence type="ECO:0000256" key="2">
    <source>
        <dbReference type="ARBA" id="ARBA00023125"/>
    </source>
</evidence>
<keyword evidence="4" id="KW-0105">Cadmium resistance</keyword>
<dbReference type="PROSITE" id="PS00846">
    <property type="entry name" value="HTH_ARSR_1"/>
    <property type="match status" value="1"/>
</dbReference>
<dbReference type="GO" id="GO:0003700">
    <property type="term" value="F:DNA-binding transcription factor activity"/>
    <property type="evidence" value="ECO:0007669"/>
    <property type="project" value="InterPro"/>
</dbReference>
<organism evidence="6 7">
    <name type="scientific">Tissierella praeacuta DSM 18095</name>
    <dbReference type="NCBI Taxonomy" id="1123404"/>
    <lineage>
        <taxon>Bacteria</taxon>
        <taxon>Bacillati</taxon>
        <taxon>Bacillota</taxon>
        <taxon>Tissierellia</taxon>
        <taxon>Tissierellales</taxon>
        <taxon>Tissierellaceae</taxon>
        <taxon>Tissierella</taxon>
    </lineage>
</organism>
<dbReference type="Proteomes" id="UP000184114">
    <property type="component" value="Unassembled WGS sequence"/>
</dbReference>
<protein>
    <submittedName>
        <fullName evidence="6">Transcriptional regulator, ArsR family</fullName>
    </submittedName>
</protein>
<dbReference type="RefSeq" id="WP_072974822.1">
    <property type="nucleotide sequence ID" value="NZ_FQTY01000005.1"/>
</dbReference>
<dbReference type="NCBIfam" id="NF033788">
    <property type="entry name" value="HTH_metalloreg"/>
    <property type="match status" value="1"/>
</dbReference>
<dbReference type="InterPro" id="IPR011991">
    <property type="entry name" value="ArsR-like_HTH"/>
</dbReference>
<dbReference type="AlphaFoldDB" id="A0A1M4VFU3"/>
<keyword evidence="3" id="KW-0804">Transcription</keyword>
<dbReference type="SMART" id="SM00418">
    <property type="entry name" value="HTH_ARSR"/>
    <property type="match status" value="1"/>
</dbReference>
<evidence type="ECO:0000259" key="5">
    <source>
        <dbReference type="PROSITE" id="PS50987"/>
    </source>
</evidence>
<accession>A0A1M4VFU3</accession>
<dbReference type="PROSITE" id="PS50987">
    <property type="entry name" value="HTH_ARSR_2"/>
    <property type="match status" value="1"/>
</dbReference>
<evidence type="ECO:0000256" key="3">
    <source>
        <dbReference type="ARBA" id="ARBA00023163"/>
    </source>
</evidence>
<keyword evidence="1" id="KW-0805">Transcription regulation</keyword>
<dbReference type="GO" id="GO:0046686">
    <property type="term" value="P:response to cadmium ion"/>
    <property type="evidence" value="ECO:0007669"/>
    <property type="project" value="UniProtKB-KW"/>
</dbReference>
<dbReference type="PANTHER" id="PTHR43132:SF6">
    <property type="entry name" value="HTH-TYPE TRANSCRIPTIONAL REPRESSOR CZRA"/>
    <property type="match status" value="1"/>
</dbReference>
<dbReference type="Gene3D" id="1.10.10.10">
    <property type="entry name" value="Winged helix-like DNA-binding domain superfamily/Winged helix DNA-binding domain"/>
    <property type="match status" value="1"/>
</dbReference>
<dbReference type="GeneID" id="90993831"/>
<dbReference type="InterPro" id="IPR051011">
    <property type="entry name" value="Metal_resp_trans_reg"/>
</dbReference>
<dbReference type="STRING" id="1123404.SAMN02745784_01438"/>
<evidence type="ECO:0000256" key="1">
    <source>
        <dbReference type="ARBA" id="ARBA00023015"/>
    </source>
</evidence>
<dbReference type="Pfam" id="PF01022">
    <property type="entry name" value="HTH_5"/>
    <property type="match status" value="1"/>
</dbReference>
<dbReference type="PANTHER" id="PTHR43132">
    <property type="entry name" value="ARSENICAL RESISTANCE OPERON REPRESSOR ARSR-RELATED"/>
    <property type="match status" value="1"/>
</dbReference>
<name>A0A1M4VFU3_9FIRM</name>
<gene>
    <name evidence="6" type="ORF">SAMN02745784_01438</name>
</gene>